<evidence type="ECO:0000256" key="5">
    <source>
        <dbReference type="ARBA" id="ARBA00022837"/>
    </source>
</evidence>
<dbReference type="Gene3D" id="3.20.20.80">
    <property type="entry name" value="Glycosidases"/>
    <property type="match status" value="1"/>
</dbReference>
<dbReference type="PROSITE" id="PS51166">
    <property type="entry name" value="CBM20"/>
    <property type="match status" value="1"/>
</dbReference>
<dbReference type="Pfam" id="PF01833">
    <property type="entry name" value="TIG"/>
    <property type="match status" value="1"/>
</dbReference>
<dbReference type="Pfam" id="PF00128">
    <property type="entry name" value="Alpha-amylase"/>
    <property type="match status" value="1"/>
</dbReference>
<dbReference type="GO" id="GO:0004556">
    <property type="term" value="F:alpha-amylase activity"/>
    <property type="evidence" value="ECO:0007669"/>
    <property type="project" value="InterPro"/>
</dbReference>
<dbReference type="GO" id="GO:0005975">
    <property type="term" value="P:carbohydrate metabolic process"/>
    <property type="evidence" value="ECO:0007669"/>
    <property type="project" value="InterPro"/>
</dbReference>
<dbReference type="SUPFAM" id="SSF51445">
    <property type="entry name" value="(Trans)glycosidases"/>
    <property type="match status" value="1"/>
</dbReference>
<dbReference type="AlphaFoldDB" id="A0A1R0XQ46"/>
<dbReference type="InterPro" id="IPR013780">
    <property type="entry name" value="Glyco_hydro_b"/>
</dbReference>
<evidence type="ECO:0000256" key="1">
    <source>
        <dbReference type="ARBA" id="ARBA00001913"/>
    </source>
</evidence>
<comment type="similarity">
    <text evidence="2 6">Belongs to the glycosyl hydrolase 13 family.</text>
</comment>
<dbReference type="InterPro" id="IPR014756">
    <property type="entry name" value="Ig_E-set"/>
</dbReference>
<dbReference type="Proteomes" id="UP000187439">
    <property type="component" value="Unassembled WGS sequence"/>
</dbReference>
<dbReference type="InterPro" id="IPR017853">
    <property type="entry name" value="GH"/>
</dbReference>
<dbReference type="SUPFAM" id="SSF49452">
    <property type="entry name" value="Starch-binding domain-like"/>
    <property type="match status" value="1"/>
</dbReference>
<dbReference type="Gene3D" id="2.60.40.10">
    <property type="entry name" value="Immunoglobulins"/>
    <property type="match status" value="2"/>
</dbReference>
<dbReference type="SUPFAM" id="SSF51011">
    <property type="entry name" value="Glycosyl hydrolase domain"/>
    <property type="match status" value="1"/>
</dbReference>
<dbReference type="InterPro" id="IPR013783">
    <property type="entry name" value="Ig-like_fold"/>
</dbReference>
<dbReference type="InterPro" id="IPR002909">
    <property type="entry name" value="IPT_dom"/>
</dbReference>
<keyword evidence="5" id="KW-0106">Calcium</keyword>
<evidence type="ECO:0000256" key="4">
    <source>
        <dbReference type="ARBA" id="ARBA00022729"/>
    </source>
</evidence>
<name>A0A1R0XQ46_9BACL</name>
<dbReference type="GO" id="GO:2001070">
    <property type="term" value="F:starch binding"/>
    <property type="evidence" value="ECO:0007669"/>
    <property type="project" value="InterPro"/>
</dbReference>
<evidence type="ECO:0000313" key="9">
    <source>
        <dbReference type="Proteomes" id="UP000187439"/>
    </source>
</evidence>
<dbReference type="SMART" id="SM01065">
    <property type="entry name" value="CBM_2"/>
    <property type="match status" value="1"/>
</dbReference>
<dbReference type="PANTHER" id="PTHR10357:SF215">
    <property type="entry name" value="ALPHA-AMYLASE 1"/>
    <property type="match status" value="1"/>
</dbReference>
<comment type="caution">
    <text evidence="8">The sequence shown here is derived from an EMBL/GenBank/DDBJ whole genome shotgun (WGS) entry which is preliminary data.</text>
</comment>
<dbReference type="GO" id="GO:0046872">
    <property type="term" value="F:metal ion binding"/>
    <property type="evidence" value="ECO:0007669"/>
    <property type="project" value="UniProtKB-KW"/>
</dbReference>
<evidence type="ECO:0000259" key="7">
    <source>
        <dbReference type="PROSITE" id="PS51166"/>
    </source>
</evidence>
<protein>
    <recommendedName>
        <fullName evidence="7">CBM20 domain-containing protein</fullName>
    </recommendedName>
</protein>
<dbReference type="SUPFAM" id="SSF81296">
    <property type="entry name" value="E set domains"/>
    <property type="match status" value="1"/>
</dbReference>
<feature type="domain" description="CBM20" evidence="7">
    <location>
        <begin position="564"/>
        <end position="670"/>
    </location>
</feature>
<reference evidence="8 9" key="1">
    <citation type="submission" date="2016-10" db="EMBL/GenBank/DDBJ databases">
        <title>Paenibacillus species isolates.</title>
        <authorList>
            <person name="Beno S.M."/>
        </authorList>
    </citation>
    <scope>NUCLEOTIDE SEQUENCE [LARGE SCALE GENOMIC DNA]</scope>
    <source>
        <strain evidence="8 9">FSL H7-0710</strain>
    </source>
</reference>
<sequence>MLNPGHSVYQIITDRFFEGDPGIRPSAELFSSDQSNLRKYLGGDWEGIIRKIKDGYITEMGFKAILISQPVENVHSCMGDEEGTTSYHGYWPRDFLKANAYFGSLDKFKELVDVAHEKGLKVIIDFTPNHTSPALELNPGYMENGALYRRGQFIASYSGDMERVFLHNGGTDFLDAEDSLYRNLYDLAGLDQMNPQVDAILREGIGFWLEYGVDGVRIDAAKHIPPGWLKSFSGCIHAYKPAFVFGEWFLHAHESPSDNAALANDSGISLLHFMFSHTLRSIFHGGGGFEQFIDMLSGSANSYEHLYDQLIFLDNHDMTRFTVHENPSLTDLALSLLLTSIGIPLVYYGTEQYMCGGDDPNNRAMMSAFNRETSAYRILSQLNRLRERNFAIAYGGIKVLYMTNRVLVFERSYKRDVALIMLNVEESTHEIPEMVTSLPKGEYSSLLEQVFAGNDICINSGGRLSYKVLAPQSAYVYAYESEQEEPVAVHYYPKAGVPGNEIIIHGRHLGDRGSLFVGGQCANVISWKADEIVARIPYLSAGSHKIMGTTGQESEFLLPGRLTVWTAPLVTVRFVVTNAFTDYASQIYVSGNVYELGEWEIDRARGPFYNHIVYRYPSWYCDISLPADCTVEFILFKKNKSGSVDREKGLPHKFTTPREGVSEITVEWQS</sequence>
<dbReference type="InterPro" id="IPR006046">
    <property type="entry name" value="Alpha_amylase"/>
</dbReference>
<evidence type="ECO:0000256" key="6">
    <source>
        <dbReference type="RuleBase" id="RU003615"/>
    </source>
</evidence>
<accession>A0A1R0XQ46</accession>
<gene>
    <name evidence="8" type="ORF">BSK52_22295</name>
</gene>
<dbReference type="InterPro" id="IPR006047">
    <property type="entry name" value="GH13_cat_dom"/>
</dbReference>
<dbReference type="Pfam" id="PF00686">
    <property type="entry name" value="CBM_20"/>
    <property type="match status" value="1"/>
</dbReference>
<dbReference type="PRINTS" id="PR00110">
    <property type="entry name" value="ALPHAAMYLASE"/>
</dbReference>
<dbReference type="InterPro" id="IPR013784">
    <property type="entry name" value="Carb-bd-like_fold"/>
</dbReference>
<dbReference type="PANTHER" id="PTHR10357">
    <property type="entry name" value="ALPHA-AMYLASE FAMILY MEMBER"/>
    <property type="match status" value="1"/>
</dbReference>
<evidence type="ECO:0000256" key="2">
    <source>
        <dbReference type="ARBA" id="ARBA00008061"/>
    </source>
</evidence>
<organism evidence="8 9">
    <name type="scientific">Paenibacillus odorifer</name>
    <dbReference type="NCBI Taxonomy" id="189426"/>
    <lineage>
        <taxon>Bacteria</taxon>
        <taxon>Bacillati</taxon>
        <taxon>Bacillota</taxon>
        <taxon>Bacilli</taxon>
        <taxon>Bacillales</taxon>
        <taxon>Paenibacillaceae</taxon>
        <taxon>Paenibacillus</taxon>
    </lineage>
</organism>
<keyword evidence="4" id="KW-0732">Signal</keyword>
<comment type="cofactor">
    <cofactor evidence="1">
        <name>Ca(2+)</name>
        <dbReference type="ChEBI" id="CHEBI:29108"/>
    </cofactor>
</comment>
<proteinExistence type="inferred from homology"/>
<dbReference type="SMART" id="SM00642">
    <property type="entry name" value="Aamy"/>
    <property type="match status" value="1"/>
</dbReference>
<evidence type="ECO:0000256" key="3">
    <source>
        <dbReference type="ARBA" id="ARBA00022723"/>
    </source>
</evidence>
<keyword evidence="3" id="KW-0479">Metal-binding</keyword>
<dbReference type="Gene3D" id="2.60.40.1180">
    <property type="entry name" value="Golgi alpha-mannosidase II"/>
    <property type="match status" value="1"/>
</dbReference>
<dbReference type="EMBL" id="MPTC01000024">
    <property type="protein sequence ID" value="OMD37205.1"/>
    <property type="molecule type" value="Genomic_DNA"/>
</dbReference>
<dbReference type="InterPro" id="IPR002044">
    <property type="entry name" value="CBM20"/>
</dbReference>
<dbReference type="CDD" id="cd00102">
    <property type="entry name" value="IPT"/>
    <property type="match status" value="1"/>
</dbReference>
<evidence type="ECO:0000313" key="8">
    <source>
        <dbReference type="EMBL" id="OMD37205.1"/>
    </source>
</evidence>